<dbReference type="InterPro" id="IPR021747">
    <property type="entry name" value="DUF3313"/>
</dbReference>
<evidence type="ECO:0000256" key="1">
    <source>
        <dbReference type="SAM" id="SignalP"/>
    </source>
</evidence>
<dbReference type="KEGG" id="mpad:KEF85_06455"/>
<name>A0A975MQJ4_9GAMM</name>
<reference evidence="2" key="1">
    <citation type="submission" date="2021-04" db="EMBL/GenBank/DDBJ databases">
        <title>Draft genome sequence data of methanotrophic Methylovulum sp. strain S1L and Methylomonas sp. strain S2AM isolated from boreal lake water columns.</title>
        <authorList>
            <person name="Rissanen A.J."/>
            <person name="Mangayil R."/>
            <person name="Svenning M.M."/>
            <person name="Khanongnuch R."/>
        </authorList>
    </citation>
    <scope>NUCLEOTIDE SEQUENCE</scope>
    <source>
        <strain evidence="2">S2AM</strain>
    </source>
</reference>
<dbReference type="AlphaFoldDB" id="A0A975MQJ4"/>
<accession>A0A975MQJ4</accession>
<feature type="chain" id="PRO_5037892132" evidence="1">
    <location>
        <begin position="22"/>
        <end position="241"/>
    </location>
</feature>
<keyword evidence="1" id="KW-0732">Signal</keyword>
<sequence>MNTLSFACPPKKIVWPYPLLAVCLLTLSACSSTQKVKLDSASVNCGLLGPDCSSRLVPGGDDQVGMRNIKPGVNWTQYKKVILSPVTFWGGDSTKVPVADQQALVNYFDQELLEQLGKNFTLVSEPGPGVLKLDVALTDAETAIPVLRSISILIPQAHAVSNLKYLATGTYPFVGGAQVEIRATDSVTGEVLGEGLDKRIGGGSFKTGLQWQWGDAENAIDLWSEVLSKRLAAWTSGTDKP</sequence>
<dbReference type="EMBL" id="CP073754">
    <property type="protein sequence ID" value="QWF72085.1"/>
    <property type="molecule type" value="Genomic_DNA"/>
</dbReference>
<organism evidence="2 3">
    <name type="scientific">Methylomonas paludis</name>
    <dbReference type="NCBI Taxonomy" id="1173101"/>
    <lineage>
        <taxon>Bacteria</taxon>
        <taxon>Pseudomonadati</taxon>
        <taxon>Pseudomonadota</taxon>
        <taxon>Gammaproteobacteria</taxon>
        <taxon>Methylococcales</taxon>
        <taxon>Methylococcaceae</taxon>
        <taxon>Methylomonas</taxon>
    </lineage>
</organism>
<dbReference type="Pfam" id="PF11769">
    <property type="entry name" value="DUF3313"/>
    <property type="match status" value="1"/>
</dbReference>
<feature type="signal peptide" evidence="1">
    <location>
        <begin position="1"/>
        <end position="21"/>
    </location>
</feature>
<evidence type="ECO:0000313" key="2">
    <source>
        <dbReference type="EMBL" id="QWF72085.1"/>
    </source>
</evidence>
<protein>
    <submittedName>
        <fullName evidence="2">DUF3313 domain-containing protein</fullName>
    </submittedName>
</protein>
<gene>
    <name evidence="2" type="ORF">KEF85_06455</name>
</gene>
<keyword evidence="3" id="KW-1185">Reference proteome</keyword>
<dbReference type="Proteomes" id="UP000676649">
    <property type="component" value="Chromosome"/>
</dbReference>
<dbReference type="RefSeq" id="WP_215584216.1">
    <property type="nucleotide sequence ID" value="NZ_CP073754.1"/>
</dbReference>
<proteinExistence type="predicted"/>
<evidence type="ECO:0000313" key="3">
    <source>
        <dbReference type="Proteomes" id="UP000676649"/>
    </source>
</evidence>